<evidence type="ECO:0000313" key="2">
    <source>
        <dbReference type="Proteomes" id="UP000030993"/>
    </source>
</evidence>
<dbReference type="Proteomes" id="UP000030993">
    <property type="component" value="Unassembled WGS sequence"/>
</dbReference>
<reference evidence="1 2" key="1">
    <citation type="journal article" date="2013" name="PLoS ONE">
        <title>Identification and characterization of three novel lipases belonging to families II and V from Anaerovibrio lipolyticus 5ST.</title>
        <authorList>
            <person name="Prive F."/>
            <person name="Kaderbhai N.N."/>
            <person name="Girdwood S."/>
            <person name="Worgan H.J."/>
            <person name="Pinloche E."/>
            <person name="Scollan N.D."/>
            <person name="Huws S.A."/>
            <person name="Newbold C.J."/>
        </authorList>
    </citation>
    <scope>NUCLEOTIDE SEQUENCE [LARGE SCALE GENOMIC DNA]</scope>
    <source>
        <strain evidence="1 2">5S</strain>
    </source>
</reference>
<proteinExistence type="predicted"/>
<dbReference type="EMBL" id="JSCE01000250">
    <property type="protein sequence ID" value="KHM47475.1"/>
    <property type="molecule type" value="Genomic_DNA"/>
</dbReference>
<protein>
    <recommendedName>
        <fullName evidence="3">Sensory transduction regulator</fullName>
    </recommendedName>
</protein>
<comment type="caution">
    <text evidence="1">The sequence shown here is derived from an EMBL/GenBank/DDBJ whole genome shotgun (WGS) entry which is preliminary data.</text>
</comment>
<name>A0A0B2JGH6_9FIRM</name>
<organism evidence="1 2">
    <name type="scientific">Anaerovibrio lipolyticus</name>
    <dbReference type="NCBI Taxonomy" id="82374"/>
    <lineage>
        <taxon>Bacteria</taxon>
        <taxon>Bacillati</taxon>
        <taxon>Bacillota</taxon>
        <taxon>Negativicutes</taxon>
        <taxon>Selenomonadales</taxon>
        <taxon>Selenomonadaceae</taxon>
        <taxon>Anaerovibrio</taxon>
    </lineage>
</organism>
<dbReference type="STRING" id="82374.NZ47_13510"/>
<evidence type="ECO:0000313" key="1">
    <source>
        <dbReference type="EMBL" id="KHM47475.1"/>
    </source>
</evidence>
<dbReference type="AlphaFoldDB" id="A0A0B2JGH6"/>
<keyword evidence="2" id="KW-1185">Reference proteome</keyword>
<gene>
    <name evidence="1" type="ORF">NZ47_13510</name>
</gene>
<sequence>MNRKAESFNQYLKEKKIDVFQVEEVENDAMGMVIFRSYMDIEGQRLPTLVILDNSIFAQIRVVLLQKARNDEKVLDILNMLNEENAKYKPFKCYLNPEGDCILDLCMILDKDEVNGDLVYAMFKVIIDYLEENYRKIMKAIW</sequence>
<accession>A0A0B2JGH6</accession>
<dbReference type="RefSeq" id="WP_039212083.1">
    <property type="nucleotide sequence ID" value="NZ_JSCE01000250.1"/>
</dbReference>
<evidence type="ECO:0008006" key="3">
    <source>
        <dbReference type="Google" id="ProtNLM"/>
    </source>
</evidence>